<dbReference type="RefSeq" id="WP_129459869.1">
    <property type="nucleotide sequence ID" value="NZ_SBKN01000001.1"/>
</dbReference>
<protein>
    <submittedName>
        <fullName evidence="2">Exosortase F system-associated protein</fullName>
    </submittedName>
</protein>
<evidence type="ECO:0000256" key="1">
    <source>
        <dbReference type="SAM" id="Phobius"/>
    </source>
</evidence>
<keyword evidence="3" id="KW-1185">Reference proteome</keyword>
<feature type="transmembrane region" description="Helical" evidence="1">
    <location>
        <begin position="92"/>
        <end position="110"/>
    </location>
</feature>
<dbReference type="Proteomes" id="UP000289857">
    <property type="component" value="Unassembled WGS sequence"/>
</dbReference>
<name>A0A4Q1KAG4_9FLAO</name>
<dbReference type="OrthoDB" id="982493at2"/>
<comment type="caution">
    <text evidence="2">The sequence shown here is derived from an EMBL/GenBank/DDBJ whole genome shotgun (WGS) entry which is preliminary data.</text>
</comment>
<accession>A0A4Q1KAG4</accession>
<evidence type="ECO:0000313" key="2">
    <source>
        <dbReference type="EMBL" id="RXR23902.1"/>
    </source>
</evidence>
<feature type="transmembrane region" description="Helical" evidence="1">
    <location>
        <begin position="122"/>
        <end position="142"/>
    </location>
</feature>
<sequence>MPKELLKSKLQIFILGILLLLLIAVRAGETVFFYDPLTVYFKGDFQNQPIPHLDHFNFSLNIAFRYIINSVLSLGIIHFIFKDRRMNKFASFLYTVLGLVLFVAFLVVLFNFGNTHKVELFYLRRFLIQPLFLLLFVPAFYYQKRIKHPK</sequence>
<dbReference type="AlphaFoldDB" id="A0A4Q1KAG4"/>
<feature type="transmembrane region" description="Helical" evidence="1">
    <location>
        <begin position="62"/>
        <end position="80"/>
    </location>
</feature>
<keyword evidence="1" id="KW-0472">Membrane</keyword>
<proteinExistence type="predicted"/>
<gene>
    <name evidence="2" type="ORF">EQG61_00230</name>
</gene>
<keyword evidence="1" id="KW-0812">Transmembrane</keyword>
<evidence type="ECO:0000313" key="3">
    <source>
        <dbReference type="Proteomes" id="UP000289857"/>
    </source>
</evidence>
<reference evidence="3" key="1">
    <citation type="submission" date="2019-01" db="EMBL/GenBank/DDBJ databases">
        <title>Cytophagaceae bacterium strain CAR-16.</title>
        <authorList>
            <person name="Chen W.-M."/>
        </authorList>
    </citation>
    <scope>NUCLEOTIDE SEQUENCE [LARGE SCALE GENOMIC DNA]</scope>
    <source>
        <strain evidence="3">WWJ-16</strain>
    </source>
</reference>
<dbReference type="InterPro" id="IPR026414">
    <property type="entry name" value="ExosoTase_F-assoc_memb"/>
</dbReference>
<dbReference type="NCBIfam" id="TIGR04127">
    <property type="entry name" value="flavo_near_exo"/>
    <property type="match status" value="1"/>
</dbReference>
<keyword evidence="1" id="KW-1133">Transmembrane helix</keyword>
<organism evidence="2 3">
    <name type="scientific">Flavobacterium stagni</name>
    <dbReference type="NCBI Taxonomy" id="2506421"/>
    <lineage>
        <taxon>Bacteria</taxon>
        <taxon>Pseudomonadati</taxon>
        <taxon>Bacteroidota</taxon>
        <taxon>Flavobacteriia</taxon>
        <taxon>Flavobacteriales</taxon>
        <taxon>Flavobacteriaceae</taxon>
        <taxon>Flavobacterium</taxon>
    </lineage>
</organism>
<dbReference type="EMBL" id="SBKN01000001">
    <property type="protein sequence ID" value="RXR23902.1"/>
    <property type="molecule type" value="Genomic_DNA"/>
</dbReference>